<reference evidence="1 2" key="1">
    <citation type="submission" date="2018-06" db="EMBL/GenBank/DDBJ databases">
        <title>Genome sequencing of Flavobacterium.</title>
        <authorList>
            <person name="Baek M.-G."/>
            <person name="Yi H."/>
        </authorList>
    </citation>
    <scope>NUCLEOTIDE SEQUENCE [LARGE SCALE GENOMIC DNA]</scope>
    <source>
        <strain evidence="1 2">HYN0086</strain>
    </source>
</reference>
<evidence type="ECO:0000313" key="2">
    <source>
        <dbReference type="Proteomes" id="UP000251561"/>
    </source>
</evidence>
<dbReference type="InterPro" id="IPR027417">
    <property type="entry name" value="P-loop_NTPase"/>
</dbReference>
<organism evidence="1 2">
    <name type="scientific">Flavobacterium fluviale</name>
    <dbReference type="NCBI Taxonomy" id="2249356"/>
    <lineage>
        <taxon>Bacteria</taxon>
        <taxon>Pseudomonadati</taxon>
        <taxon>Bacteroidota</taxon>
        <taxon>Flavobacteriia</taxon>
        <taxon>Flavobacteriales</taxon>
        <taxon>Flavobacteriaceae</taxon>
        <taxon>Flavobacterium</taxon>
    </lineage>
</organism>
<protein>
    <recommendedName>
        <fullName evidence="3">DUF3732 domain-containing protein</fullName>
    </recommendedName>
</protein>
<dbReference type="OrthoDB" id="103556at2"/>
<dbReference type="Proteomes" id="UP000251561">
    <property type="component" value="Chromosome"/>
</dbReference>
<dbReference type="InterPro" id="IPR022205">
    <property type="entry name" value="DUF3732"/>
</dbReference>
<dbReference type="Pfam" id="PF12532">
    <property type="entry name" value="DUF3732"/>
    <property type="match status" value="1"/>
</dbReference>
<proteinExistence type="predicted"/>
<dbReference type="AlphaFoldDB" id="A0A344LUU3"/>
<accession>A0A344LUU3</accession>
<dbReference type="RefSeq" id="WP_113678631.1">
    <property type="nucleotide sequence ID" value="NZ_CP030261.1"/>
</dbReference>
<gene>
    <name evidence="1" type="ORF">HYN86_14200</name>
</gene>
<keyword evidence="2" id="KW-1185">Reference proteome</keyword>
<dbReference type="KEGG" id="ffl:HYN86_14200"/>
<evidence type="ECO:0008006" key="3">
    <source>
        <dbReference type="Google" id="ProtNLM"/>
    </source>
</evidence>
<evidence type="ECO:0000313" key="1">
    <source>
        <dbReference type="EMBL" id="AXB57685.1"/>
    </source>
</evidence>
<name>A0A344LUU3_9FLAO</name>
<dbReference type="Gene3D" id="3.40.50.300">
    <property type="entry name" value="P-loop containing nucleotide triphosphate hydrolases"/>
    <property type="match status" value="1"/>
</dbReference>
<sequence length="634" mass="73857">MNFYIKQIKLWFNNGSTRELDLLPNKINVITGDSTTGKSSIIRIIDYCFLASSTDISPKFIGENVKWYGINFIINSKEFTIARGSISSSETSNQYYFSDIGIMPETPSSNITEGELKKILSKEFGIDAETNFVGSSSVKANTKISFRYFLWLFCIQRQETLPSGHYLFDKHEESRYKDALSVMKLLDWVIGAQTPKNILLHSEIKKIEVDLAKLEKRQSIEISNKLKFKEILGGLYTKTKELNLINHNIYDDGELIAKLKSLIHNGIGDIDPTPSEVIKLKNQKTEILLKIRNLTGYEKQNKKYQDYLKSDIDSLAPIRYLKDNFSDFLTTKTVVNLIDNLDNEFRSLQLLTKKMIVKDSLTLDVSSEIKKLKSELDEINSKIHEHPESHSIQATEREKYIHLGYVKSKLEDYENDSKTEDYKNKKKELEDKIIEKSEQLDEDPELKRIVLNFLGESIDESLKELQIENYSDYKAFYNESSNRLDLINLKTNERIKWQQLGSASIYLYLHLAFFGGTHNYINRDEENIYIPTFLMLDQVSTPYYDQTRKDKKIEKTDNVDIKDLSETDREKLNKALKYMNNFINGFKKKKKQFQIILLEHIPENVWVEEKLENFHLVDKEFKNGNKLVNPENIN</sequence>
<dbReference type="EMBL" id="CP030261">
    <property type="protein sequence ID" value="AXB57685.1"/>
    <property type="molecule type" value="Genomic_DNA"/>
</dbReference>